<dbReference type="Pfam" id="PF02012">
    <property type="entry name" value="BNR"/>
    <property type="match status" value="2"/>
</dbReference>
<dbReference type="InterPro" id="IPR052025">
    <property type="entry name" value="Xyloglucanase_GH74"/>
</dbReference>
<dbReference type="InterPro" id="IPR002860">
    <property type="entry name" value="BNR_rpt"/>
</dbReference>
<reference evidence="2 3" key="1">
    <citation type="journal article" date="2012" name="Front. Microbiol.">
        <title>Complete genome of Ignavibacterium album, a metabolically versatile, flagellated, facultative anaerobe from the phylum Chlorobi.</title>
        <authorList>
            <person name="Liu Z."/>
            <person name="Frigaard N.-U."/>
            <person name="Vogl K."/>
            <person name="Iino T."/>
            <person name="Ohkuma M."/>
            <person name="Overmann J."/>
            <person name="Bryant D.A."/>
        </authorList>
    </citation>
    <scope>NUCLEOTIDE SEQUENCE [LARGE SCALE GENOMIC DNA]</scope>
    <source>
        <strain evidence="3">DSM 19864 / JCM 16511 / NBRC 101810 / Mat9-16</strain>
    </source>
</reference>
<dbReference type="eggNOG" id="COG3292">
    <property type="taxonomic scope" value="Bacteria"/>
</dbReference>
<dbReference type="eggNOG" id="COG4447">
    <property type="taxonomic scope" value="Bacteria"/>
</dbReference>
<dbReference type="STRING" id="945713.IALB_0703"/>
<dbReference type="AlphaFoldDB" id="I0AHF8"/>
<dbReference type="OrthoDB" id="9757809at2"/>
<dbReference type="Gene3D" id="2.130.10.10">
    <property type="entry name" value="YVTN repeat-like/Quinoprotein amine dehydrogenase"/>
    <property type="match status" value="5"/>
</dbReference>
<dbReference type="InterPro" id="IPR026444">
    <property type="entry name" value="Secre_tail"/>
</dbReference>
<feature type="domain" description="Secretion system C-terminal sorting" evidence="1">
    <location>
        <begin position="632"/>
        <end position="713"/>
    </location>
</feature>
<evidence type="ECO:0000259" key="1">
    <source>
        <dbReference type="Pfam" id="PF18962"/>
    </source>
</evidence>
<protein>
    <recommendedName>
        <fullName evidence="1">Secretion system C-terminal sorting domain-containing protein</fullName>
    </recommendedName>
</protein>
<keyword evidence="3" id="KW-1185">Reference proteome</keyword>
<sequence>MKRIITLVFIICLFNDYSNSQQLVWKHTCGPMGGIVGDLAINSLGEIYAGVYPDWNVYSGLYKSTDNGNSWFKIETQFEDFEVYAIYITKEDHIWVGTNFQGRIYLSTDNGKTWENRRTGYNTGECWAFGQSKDGVMFAGDGQYGKLYRSTDYGNNWIFSANLRPLVFATDSNNIVYAGTHNGLFATTDNGLTWAQNNFLSTIPVSSILIDSANNIYCGTGYYDNGNGVFYSTDGGQNWTQLGLAGKIVLSLAFDSKGDLYAGTKEDGLYKTTDLGQTWEQYKRGLYRKQVFRLKLNKQGDIFIGSENEGVFRSTNNGNSFEHIGLPISRVKNIVFSGDSLIFTSTPSGVQKYNRITKRWTNIGLQNVEAISISPFNYLYAATFDEGLFKSTDLGKSWQLTNLTADTLMSVYNVLVASDDTLFASTEFKLRKSTDGGISWNILPIITHFFSRTLIIKNKSLFCTGFNFISNNETLYKSKNLGNSFDSLFSGFNLPDENNVIAITDNNYVFISDPFLKGILRSTDGGNNFEQILFNKYTYSVFAKDNGLVVTDGASFGGQTDSVYISTNFGNSWIGIDKEIGLDNYLSDIKEDASNKLFFGTRRTGLYEIDIITSMNEDVNNLSKSFQLFHNYPNPFNPSTKIIWQSPVSGRTTLKVYDVLGREVATLVDEYREAGNYEVEFNVGQTFSLSTLSSGVYFYKLTIGEFTEVKKMILTK</sequence>
<dbReference type="PANTHER" id="PTHR43739:SF5">
    <property type="entry name" value="EXO-ALPHA-SIALIDASE"/>
    <property type="match status" value="1"/>
</dbReference>
<dbReference type="PATRIC" id="fig|945713.3.peg.702"/>
<dbReference type="HOGENOM" id="CLU_353304_0_0_10"/>
<evidence type="ECO:0000313" key="3">
    <source>
        <dbReference type="Proteomes" id="UP000007394"/>
    </source>
</evidence>
<dbReference type="RefSeq" id="WP_014559571.1">
    <property type="nucleotide sequence ID" value="NC_017464.1"/>
</dbReference>
<dbReference type="InterPro" id="IPR015943">
    <property type="entry name" value="WD40/YVTN_repeat-like_dom_sf"/>
</dbReference>
<evidence type="ECO:0000313" key="2">
    <source>
        <dbReference type="EMBL" id="AFH48415.1"/>
    </source>
</evidence>
<name>I0AHF8_IGNAJ</name>
<accession>I0AHF8</accession>
<dbReference type="GO" id="GO:0010411">
    <property type="term" value="P:xyloglucan metabolic process"/>
    <property type="evidence" value="ECO:0007669"/>
    <property type="project" value="TreeGrafter"/>
</dbReference>
<dbReference type="Gene3D" id="2.60.40.4070">
    <property type="match status" value="1"/>
</dbReference>
<dbReference type="EMBL" id="CP003418">
    <property type="protein sequence ID" value="AFH48415.1"/>
    <property type="molecule type" value="Genomic_DNA"/>
</dbReference>
<organism evidence="2 3">
    <name type="scientific">Ignavibacterium album (strain DSM 19864 / JCM 16511 / NBRC 101810 / Mat9-16)</name>
    <dbReference type="NCBI Taxonomy" id="945713"/>
    <lineage>
        <taxon>Bacteria</taxon>
        <taxon>Pseudomonadati</taxon>
        <taxon>Ignavibacteriota</taxon>
        <taxon>Ignavibacteria</taxon>
        <taxon>Ignavibacteriales</taxon>
        <taxon>Ignavibacteriaceae</taxon>
        <taxon>Ignavibacterium</taxon>
    </lineage>
</organism>
<dbReference type="KEGG" id="ial:IALB_0703"/>
<proteinExistence type="predicted"/>
<dbReference type="Pfam" id="PF18962">
    <property type="entry name" value="Por_Secre_tail"/>
    <property type="match status" value="1"/>
</dbReference>
<dbReference type="NCBIfam" id="TIGR04183">
    <property type="entry name" value="Por_Secre_tail"/>
    <property type="match status" value="1"/>
</dbReference>
<dbReference type="Proteomes" id="UP000007394">
    <property type="component" value="Chromosome"/>
</dbReference>
<dbReference type="PANTHER" id="PTHR43739">
    <property type="entry name" value="XYLOGLUCANASE (EUROFUNG)"/>
    <property type="match status" value="1"/>
</dbReference>
<gene>
    <name evidence="2" type="ordered locus">IALB_0703</name>
</gene>
<dbReference type="CDD" id="cd15482">
    <property type="entry name" value="Sialidase_non-viral"/>
    <property type="match status" value="1"/>
</dbReference>
<dbReference type="SUPFAM" id="SSF110296">
    <property type="entry name" value="Oligoxyloglucan reducing end-specific cellobiohydrolase"/>
    <property type="match status" value="2"/>
</dbReference>